<dbReference type="EMBL" id="CP084166">
    <property type="protein sequence ID" value="UJG40756.1"/>
    <property type="molecule type" value="Genomic_DNA"/>
</dbReference>
<keyword evidence="2" id="KW-0812">Transmembrane</keyword>
<dbReference type="Gene3D" id="2.160.20.10">
    <property type="entry name" value="Single-stranded right-handed beta-helix, Pectin lyase-like"/>
    <property type="match status" value="1"/>
</dbReference>
<name>A0A9Y1BKJ8_9ARCH</name>
<keyword evidence="2" id="KW-0472">Membrane</keyword>
<dbReference type="SUPFAM" id="SSF51126">
    <property type="entry name" value="Pectin lyase-like"/>
    <property type="match status" value="1"/>
</dbReference>
<accession>A0A9Y1BKJ8</accession>
<feature type="region of interest" description="Disordered" evidence="1">
    <location>
        <begin position="289"/>
        <end position="331"/>
    </location>
</feature>
<evidence type="ECO:0000256" key="2">
    <source>
        <dbReference type="SAM" id="Phobius"/>
    </source>
</evidence>
<evidence type="ECO:0000256" key="1">
    <source>
        <dbReference type="SAM" id="MobiDB-lite"/>
    </source>
</evidence>
<protein>
    <recommendedName>
        <fullName evidence="3">Periplasmic copper-binding protein NosD beta helix domain-containing protein</fullName>
    </recommendedName>
</protein>
<dbReference type="InterPro" id="IPR012334">
    <property type="entry name" value="Pectin_lyas_fold"/>
</dbReference>
<feature type="transmembrane region" description="Helical" evidence="2">
    <location>
        <begin position="7"/>
        <end position="25"/>
    </location>
</feature>
<dbReference type="InterPro" id="IPR007742">
    <property type="entry name" value="NosD_dom"/>
</dbReference>
<sequence>MRNKVRFFFSFLSIIITIVCILTTLEYTTVGNRSPTSTQIIIMSDSDFDTYGFPGSGSLKDPYIIEGLNIVGDGDIGIYIANTYISYYIIRDCVIQGYDFGIVIDSSYKTASIENCEINVNSVGITVIQSASFYVINNTVQANSAGITVDAGYNAIVNNTIVDTPYGITASLVAKEGLILNNTIINAEWGITTDIEVKNTQICWNSIINVYFAGIGINTVDDVTNLTIHHNTIIAGEQFDYKTLGRQEGVNDQVFWYDSETNEGNYWSDWSQVGEYDILDIQDEKTNSDLYPLTEAPTPQNAFPSLPINPEDKVEPTTPSPTSNDNGEEDTNSLTINISIILISSVIITLIRSRKLKKRH</sequence>
<dbReference type="AlphaFoldDB" id="A0A9Y1BKJ8"/>
<reference evidence="4" key="1">
    <citation type="journal article" date="2022" name="Nat. Microbiol.">
        <title>Unique mobile elements and scalable gene flow at the prokaryote-eukaryote boundary revealed by circularized Asgard archaea genomes.</title>
        <authorList>
            <person name="Wu F."/>
            <person name="Speth D.R."/>
            <person name="Philosof A."/>
            <person name="Cremiere A."/>
            <person name="Narayanan A."/>
            <person name="Barco R.A."/>
            <person name="Connon S.A."/>
            <person name="Amend J.P."/>
            <person name="Antoshechkin I.A."/>
            <person name="Orphan V.J."/>
        </authorList>
    </citation>
    <scope>NUCLEOTIDE SEQUENCE</scope>
    <source>
        <strain evidence="4">PM71</strain>
    </source>
</reference>
<dbReference type="InterPro" id="IPR011050">
    <property type="entry name" value="Pectin_lyase_fold/virulence"/>
</dbReference>
<dbReference type="InterPro" id="IPR006626">
    <property type="entry name" value="PbH1"/>
</dbReference>
<evidence type="ECO:0000313" key="4">
    <source>
        <dbReference type="EMBL" id="UJG40756.1"/>
    </source>
</evidence>
<feature type="domain" description="Periplasmic copper-binding protein NosD beta helix" evidence="3">
    <location>
        <begin position="70"/>
        <end position="270"/>
    </location>
</feature>
<evidence type="ECO:0000259" key="3">
    <source>
        <dbReference type="Pfam" id="PF05048"/>
    </source>
</evidence>
<keyword evidence="2" id="KW-1133">Transmembrane helix</keyword>
<gene>
    <name evidence="4" type="ORF">K9W45_13085</name>
</gene>
<dbReference type="Pfam" id="PF05048">
    <property type="entry name" value="NosD"/>
    <property type="match status" value="1"/>
</dbReference>
<proteinExistence type="predicted"/>
<dbReference type="SMART" id="SM00710">
    <property type="entry name" value="PbH1"/>
    <property type="match status" value="8"/>
</dbReference>
<organism evidence="4">
    <name type="scientific">Candidatus Heimdallarchaeum aukensis</name>
    <dbReference type="NCBI Taxonomy" id="2876573"/>
    <lineage>
        <taxon>Archaea</taxon>
        <taxon>Promethearchaeati</taxon>
        <taxon>Candidatus Heimdallarchaeota</taxon>
        <taxon>Candidatus Heimdallarchaeia (ex Rinke et al. 2021) (nom. nud.)</taxon>
        <taxon>Candidatus Heimdallarchaeales</taxon>
        <taxon>Candidatus Heimdallarchaeaceae</taxon>
        <taxon>Candidatus Heimdallarchaeum</taxon>
    </lineage>
</organism>
<dbReference type="Proteomes" id="UP001201020">
    <property type="component" value="Chromosome"/>
</dbReference>